<dbReference type="eggNOG" id="ENOG502SNB9">
    <property type="taxonomic scope" value="Eukaryota"/>
</dbReference>
<dbReference type="AlphaFoldDB" id="Q2GY76"/>
<reference evidence="4" key="1">
    <citation type="journal article" date="2015" name="Genome Announc.">
        <title>Draft genome sequence of the cellulolytic fungus Chaetomium globosum.</title>
        <authorList>
            <person name="Cuomo C.A."/>
            <person name="Untereiner W.A."/>
            <person name="Ma L.-J."/>
            <person name="Grabherr M."/>
            <person name="Birren B.W."/>
        </authorList>
    </citation>
    <scope>NUCLEOTIDE SEQUENCE [LARGE SCALE GENOMIC DNA]</scope>
    <source>
        <strain evidence="4">ATCC 6205 / CBS 148.51 / DSM 1962 / NBRC 6347 / NRRL 1970</strain>
    </source>
</reference>
<feature type="region of interest" description="Disordered" evidence="1">
    <location>
        <begin position="1"/>
        <end position="20"/>
    </location>
</feature>
<feature type="domain" description="Aminoglycoside phosphotransferase" evidence="2">
    <location>
        <begin position="108"/>
        <end position="191"/>
    </location>
</feature>
<organism evidence="3 4">
    <name type="scientific">Chaetomium globosum (strain ATCC 6205 / CBS 148.51 / DSM 1962 / NBRC 6347 / NRRL 1970)</name>
    <name type="common">Soil fungus</name>
    <dbReference type="NCBI Taxonomy" id="306901"/>
    <lineage>
        <taxon>Eukaryota</taxon>
        <taxon>Fungi</taxon>
        <taxon>Dikarya</taxon>
        <taxon>Ascomycota</taxon>
        <taxon>Pezizomycotina</taxon>
        <taxon>Sordariomycetes</taxon>
        <taxon>Sordariomycetidae</taxon>
        <taxon>Sordariales</taxon>
        <taxon>Chaetomiaceae</taxon>
        <taxon>Chaetomium</taxon>
    </lineage>
</organism>
<dbReference type="RefSeq" id="XP_001224734.1">
    <property type="nucleotide sequence ID" value="XM_001224733.1"/>
</dbReference>
<protein>
    <recommendedName>
        <fullName evidence="2">Aminoglycoside phosphotransferase domain-containing protein</fullName>
    </recommendedName>
</protein>
<dbReference type="InParanoid" id="Q2GY76"/>
<dbReference type="EMBL" id="CH408033">
    <property type="protein sequence ID" value="EAQ85825.1"/>
    <property type="molecule type" value="Genomic_DNA"/>
</dbReference>
<dbReference type="HOGENOM" id="CLU_976597_0_0_1"/>
<dbReference type="InterPro" id="IPR011009">
    <property type="entry name" value="Kinase-like_dom_sf"/>
</dbReference>
<dbReference type="Proteomes" id="UP000001056">
    <property type="component" value="Unassembled WGS sequence"/>
</dbReference>
<evidence type="ECO:0000259" key="2">
    <source>
        <dbReference type="Pfam" id="PF01636"/>
    </source>
</evidence>
<name>Q2GY76_CHAGB</name>
<evidence type="ECO:0000313" key="4">
    <source>
        <dbReference type="Proteomes" id="UP000001056"/>
    </source>
</evidence>
<dbReference type="PANTHER" id="PTHR21310">
    <property type="entry name" value="AMINOGLYCOSIDE PHOSPHOTRANSFERASE-RELATED-RELATED"/>
    <property type="match status" value="1"/>
</dbReference>
<dbReference type="VEuPathDB" id="FungiDB:CHGG_07078"/>
<dbReference type="PANTHER" id="PTHR21310:SF58">
    <property type="entry name" value="AMINOGLYCOSIDE PHOSPHOTRANSFERASE DOMAIN-CONTAINING PROTEIN"/>
    <property type="match status" value="1"/>
</dbReference>
<dbReference type="OrthoDB" id="5404599at2759"/>
<dbReference type="GeneID" id="4393806"/>
<dbReference type="SUPFAM" id="SSF56112">
    <property type="entry name" value="Protein kinase-like (PK-like)"/>
    <property type="match status" value="1"/>
</dbReference>
<evidence type="ECO:0000313" key="3">
    <source>
        <dbReference type="EMBL" id="EAQ85825.1"/>
    </source>
</evidence>
<keyword evidence="4" id="KW-1185">Reference proteome</keyword>
<proteinExistence type="predicted"/>
<sequence length="285" mass="32092">MAHRKQAHSPALSRAARGGLPLGEPRRRVVFHAFRGPSSPACCRPARPWDPDGHDRQIHDAGDVSAVFSFGDEIVIKIRLATDETRREPETLASLAKQQQHLSFDIHTVHFYVEDAGKTYLDRLRQQLDEPTARDAQRQCRGRPTAVRDCEALGMDCSVFVLAHNDLGPTNIIVDGDRIVVVDWQMAGYVPLEWVRTKFASCGVLGVERVRTRGPGGEGPVRVTAERNGEYRVSRCVLREGWRGWDFRRSRRRIRGCMVCAKWNGGQVGRGFNERTASITENIRV</sequence>
<dbReference type="Pfam" id="PF01636">
    <property type="entry name" value="APH"/>
    <property type="match status" value="1"/>
</dbReference>
<gene>
    <name evidence="3" type="ORF">CHGG_07078</name>
</gene>
<dbReference type="InterPro" id="IPR051678">
    <property type="entry name" value="AGP_Transferase"/>
</dbReference>
<accession>Q2GY76</accession>
<dbReference type="InterPro" id="IPR002575">
    <property type="entry name" value="Aminoglycoside_PTrfase"/>
</dbReference>
<dbReference type="Gene3D" id="3.90.1200.10">
    <property type="match status" value="1"/>
</dbReference>
<evidence type="ECO:0000256" key="1">
    <source>
        <dbReference type="SAM" id="MobiDB-lite"/>
    </source>
</evidence>